<dbReference type="PANTHER" id="PTHR30461">
    <property type="entry name" value="DNA-INVERTASE FROM LAMBDOID PROPHAGE"/>
    <property type="match status" value="1"/>
</dbReference>
<dbReference type="Pfam" id="PF13408">
    <property type="entry name" value="Zn_ribbon_recom"/>
    <property type="match status" value="1"/>
</dbReference>
<dbReference type="InterPro" id="IPR038109">
    <property type="entry name" value="DNA_bind_recomb_sf"/>
</dbReference>
<dbReference type="PROSITE" id="PS51736">
    <property type="entry name" value="RECOMBINASES_3"/>
    <property type="match status" value="1"/>
</dbReference>
<evidence type="ECO:0000259" key="1">
    <source>
        <dbReference type="PROSITE" id="PS51736"/>
    </source>
</evidence>
<dbReference type="SMART" id="SM00857">
    <property type="entry name" value="Resolvase"/>
    <property type="match status" value="1"/>
</dbReference>
<dbReference type="RefSeq" id="WP_006572521.1">
    <property type="nucleotide sequence ID" value="NZ_AAXG02000012.1"/>
</dbReference>
<accession>A6NUU7</accession>
<dbReference type="Gene3D" id="3.40.50.1390">
    <property type="entry name" value="Resolvase, N-terminal catalytic domain"/>
    <property type="match status" value="1"/>
</dbReference>
<evidence type="ECO:0000313" key="3">
    <source>
        <dbReference type="EMBL" id="EDN00148.1"/>
    </source>
</evidence>
<evidence type="ECO:0000313" key="4">
    <source>
        <dbReference type="Proteomes" id="UP000003639"/>
    </source>
</evidence>
<dbReference type="InterPro" id="IPR036162">
    <property type="entry name" value="Resolvase-like_N_sf"/>
</dbReference>
<feature type="domain" description="Recombinase" evidence="2">
    <location>
        <begin position="166"/>
        <end position="309"/>
    </location>
</feature>
<dbReference type="Gene3D" id="3.90.1750.20">
    <property type="entry name" value="Putative Large Serine Recombinase, Chain B, Domain 2"/>
    <property type="match status" value="1"/>
</dbReference>
<dbReference type="GO" id="GO:0000150">
    <property type="term" value="F:DNA strand exchange activity"/>
    <property type="evidence" value="ECO:0007669"/>
    <property type="project" value="InterPro"/>
</dbReference>
<dbReference type="OrthoDB" id="9784557at2"/>
<name>A6NUU7_9FIRM</name>
<reference evidence="3 4" key="2">
    <citation type="submission" date="2007-06" db="EMBL/GenBank/DDBJ databases">
        <title>Draft genome sequence of Pseudoflavonifractor capillosus ATCC 29799.</title>
        <authorList>
            <person name="Sudarsanam P."/>
            <person name="Ley R."/>
            <person name="Guruge J."/>
            <person name="Turnbaugh P.J."/>
            <person name="Mahowald M."/>
            <person name="Liep D."/>
            <person name="Gordon J."/>
        </authorList>
    </citation>
    <scope>NUCLEOTIDE SEQUENCE [LARGE SCALE GENOMIC DNA]</scope>
    <source>
        <strain evidence="3 4">ATCC 29799</strain>
    </source>
</reference>
<keyword evidence="4" id="KW-1185">Reference proteome</keyword>
<dbReference type="InterPro" id="IPR025827">
    <property type="entry name" value="Zn_ribbon_recom_dom"/>
</dbReference>
<dbReference type="PANTHER" id="PTHR30461:SF23">
    <property type="entry name" value="DNA RECOMBINASE-RELATED"/>
    <property type="match status" value="1"/>
</dbReference>
<organism evidence="3 4">
    <name type="scientific">Pseudoflavonifractor capillosus ATCC 29799</name>
    <dbReference type="NCBI Taxonomy" id="411467"/>
    <lineage>
        <taxon>Bacteria</taxon>
        <taxon>Bacillati</taxon>
        <taxon>Bacillota</taxon>
        <taxon>Clostridia</taxon>
        <taxon>Eubacteriales</taxon>
        <taxon>Oscillospiraceae</taxon>
        <taxon>Pseudoflavonifractor</taxon>
    </lineage>
</organism>
<dbReference type="EMBL" id="AAXG02000012">
    <property type="protein sequence ID" value="EDN00148.1"/>
    <property type="molecule type" value="Genomic_DNA"/>
</dbReference>
<protein>
    <submittedName>
        <fullName evidence="3">Resolvase, N-terminal domain protein</fullName>
    </submittedName>
</protein>
<sequence>MGTHSAAIYCRLSEEDRDKRLASDDSGSIQNQKAMLLQYAEEQGWEVYRIYSDDDYAGSDRSRPAFQQLLRDAQAGRFNIILCKTQSRFTRELELVEKYIHGLLPLWGIRFVSIVDNADTDNRGNKKSRQINGLVNEWYLEDMSENIRSVLDSRRKNGLHIGAFALYGYQKDPEHKGHLLVDEEAAVTVRQVFSLFAQGYGKTAIARQLNSQGIPPPGEYKRLHGLAYRNPRENVKTLWTYSAVSSMLRNEIYIGNMVQGKYGSVSYKSRKNRPRPKSAWFVAEGTHEAIIDRALWDRVQALLAERSRPFASGQTGVFARKVRCMSCGSIMRSSKSRGRHYLQCRNRYVDRDACPGAFIPVKLLEEVVLREIKRLSSEYLDREALSTAIAFQNPLEAKRKVLENTISSRKKKLGEYASALRKLYLDRVSGILNEENFSLLLNDLNQNKSYLETLISADENRLKQLSAQDTVEFSSEQLERCLKPKLLTRDMVELLIDYIAVGRRAPGDKAPPIEIHWKF</sequence>
<dbReference type="PROSITE" id="PS51737">
    <property type="entry name" value="RECOMBINASE_DNA_BIND"/>
    <property type="match status" value="1"/>
</dbReference>
<dbReference type="Proteomes" id="UP000003639">
    <property type="component" value="Unassembled WGS sequence"/>
</dbReference>
<dbReference type="STRING" id="411467.BACCAP_01981"/>
<dbReference type="InterPro" id="IPR011109">
    <property type="entry name" value="DNA_bind_recombinase_dom"/>
</dbReference>
<dbReference type="InterPro" id="IPR050639">
    <property type="entry name" value="SSR_resolvase"/>
</dbReference>
<gene>
    <name evidence="3" type="ORF">BACCAP_01981</name>
</gene>
<comment type="caution">
    <text evidence="3">The sequence shown here is derived from an EMBL/GenBank/DDBJ whole genome shotgun (WGS) entry which is preliminary data.</text>
</comment>
<dbReference type="Pfam" id="PF07508">
    <property type="entry name" value="Recombinase"/>
    <property type="match status" value="1"/>
</dbReference>
<dbReference type="AlphaFoldDB" id="A6NUU7"/>
<feature type="domain" description="Resolvase/invertase-type recombinase catalytic" evidence="1">
    <location>
        <begin position="5"/>
        <end position="158"/>
    </location>
</feature>
<dbReference type="eggNOG" id="COG1961">
    <property type="taxonomic scope" value="Bacteria"/>
</dbReference>
<dbReference type="InterPro" id="IPR006119">
    <property type="entry name" value="Resolv_N"/>
</dbReference>
<evidence type="ECO:0000259" key="2">
    <source>
        <dbReference type="PROSITE" id="PS51737"/>
    </source>
</evidence>
<proteinExistence type="predicted"/>
<dbReference type="SUPFAM" id="SSF53041">
    <property type="entry name" value="Resolvase-like"/>
    <property type="match status" value="1"/>
</dbReference>
<dbReference type="Pfam" id="PF00239">
    <property type="entry name" value="Resolvase"/>
    <property type="match status" value="1"/>
</dbReference>
<dbReference type="GO" id="GO:0003677">
    <property type="term" value="F:DNA binding"/>
    <property type="evidence" value="ECO:0007669"/>
    <property type="project" value="InterPro"/>
</dbReference>
<reference evidence="3 4" key="1">
    <citation type="submission" date="2007-04" db="EMBL/GenBank/DDBJ databases">
        <authorList>
            <person name="Fulton L."/>
            <person name="Clifton S."/>
            <person name="Fulton B."/>
            <person name="Xu J."/>
            <person name="Minx P."/>
            <person name="Pepin K.H."/>
            <person name="Johnson M."/>
            <person name="Thiruvilangam P."/>
            <person name="Bhonagiri V."/>
            <person name="Nash W.E."/>
            <person name="Mardis E.R."/>
            <person name="Wilson R.K."/>
        </authorList>
    </citation>
    <scope>NUCLEOTIDE SEQUENCE [LARGE SCALE GENOMIC DNA]</scope>
    <source>
        <strain evidence="3 4">ATCC 29799</strain>
    </source>
</reference>